<feature type="region of interest" description="Disordered" evidence="1">
    <location>
        <begin position="192"/>
        <end position="218"/>
    </location>
</feature>
<reference evidence="2 3" key="1">
    <citation type="submission" date="2020-05" db="EMBL/GenBank/DDBJ databases">
        <title>WGS assembly of Panicum virgatum.</title>
        <authorList>
            <person name="Lovell J.T."/>
            <person name="Jenkins J."/>
            <person name="Shu S."/>
            <person name="Juenger T.E."/>
            <person name="Schmutz J."/>
        </authorList>
    </citation>
    <scope>NUCLEOTIDE SEQUENCE [LARGE SCALE GENOMIC DNA]</scope>
    <source>
        <strain evidence="3">cv. AP13</strain>
    </source>
</reference>
<proteinExistence type="predicted"/>
<evidence type="ECO:0000313" key="2">
    <source>
        <dbReference type="EMBL" id="KAG2601601.1"/>
    </source>
</evidence>
<protein>
    <submittedName>
        <fullName evidence="2">Uncharacterized protein</fullName>
    </submittedName>
</protein>
<accession>A0A8T0SSL1</accession>
<evidence type="ECO:0000313" key="3">
    <source>
        <dbReference type="Proteomes" id="UP000823388"/>
    </source>
</evidence>
<keyword evidence="3" id="KW-1185">Reference proteome</keyword>
<dbReference type="AlphaFoldDB" id="A0A8T0SSL1"/>
<feature type="region of interest" description="Disordered" evidence="1">
    <location>
        <begin position="38"/>
        <end position="127"/>
    </location>
</feature>
<feature type="compositionally biased region" description="Polar residues" evidence="1">
    <location>
        <begin position="203"/>
        <end position="218"/>
    </location>
</feature>
<evidence type="ECO:0000256" key="1">
    <source>
        <dbReference type="SAM" id="MobiDB-lite"/>
    </source>
</evidence>
<dbReference type="Proteomes" id="UP000823388">
    <property type="component" value="Chromosome 5K"/>
</dbReference>
<name>A0A8T0SSL1_PANVG</name>
<gene>
    <name evidence="2" type="ORF">PVAP13_5KG603507</name>
</gene>
<organism evidence="2 3">
    <name type="scientific">Panicum virgatum</name>
    <name type="common">Blackwell switchgrass</name>
    <dbReference type="NCBI Taxonomy" id="38727"/>
    <lineage>
        <taxon>Eukaryota</taxon>
        <taxon>Viridiplantae</taxon>
        <taxon>Streptophyta</taxon>
        <taxon>Embryophyta</taxon>
        <taxon>Tracheophyta</taxon>
        <taxon>Spermatophyta</taxon>
        <taxon>Magnoliopsida</taxon>
        <taxon>Liliopsida</taxon>
        <taxon>Poales</taxon>
        <taxon>Poaceae</taxon>
        <taxon>PACMAD clade</taxon>
        <taxon>Panicoideae</taxon>
        <taxon>Panicodae</taxon>
        <taxon>Paniceae</taxon>
        <taxon>Panicinae</taxon>
        <taxon>Panicum</taxon>
        <taxon>Panicum sect. Hiantes</taxon>
    </lineage>
</organism>
<dbReference type="EMBL" id="CM029045">
    <property type="protein sequence ID" value="KAG2601601.1"/>
    <property type="molecule type" value="Genomic_DNA"/>
</dbReference>
<sequence length="254" mass="27078">MLLMGAGQGERWRRRPYDRIAKSSVMRRIARKKKHYRELAAAGLPRRLPTNGPPRLPTGAAPPHHVAFPASLPSPPTAGRAGAGRPPPTHSTARGAPVEAPPPAPGSMQRKGKRGRGGQMGELERERGKRRLLNRLASRPPPLPVAVAPYLLSAAVSCAGGPQVSRALPASDCSVRRCGIAEIDARRHRWAAGRGRGTGGGSQTRLGSASGRRWQSQTDSMLEDSVAVAYMGAGRADAERIDAAHGEEMQCARR</sequence>
<comment type="caution">
    <text evidence="2">The sequence shown here is derived from an EMBL/GenBank/DDBJ whole genome shotgun (WGS) entry which is preliminary data.</text>
</comment>